<dbReference type="GO" id="GO:0003713">
    <property type="term" value="F:transcription coactivator activity"/>
    <property type="evidence" value="ECO:0007669"/>
    <property type="project" value="TreeGrafter"/>
</dbReference>
<dbReference type="KEGG" id="cqu:CpipJ_CPIJ001591"/>
<evidence type="ECO:0000256" key="8">
    <source>
        <dbReference type="ARBA" id="ARBA00023242"/>
    </source>
</evidence>
<dbReference type="AlphaFoldDB" id="B0W2Z1"/>
<gene>
    <name evidence="11" type="primary">6032484</name>
    <name evidence="10" type="ORF">CpipJ_CPIJ001591</name>
</gene>
<evidence type="ECO:0000256" key="2">
    <source>
        <dbReference type="ARBA" id="ARBA00022723"/>
    </source>
</evidence>
<protein>
    <submittedName>
        <fullName evidence="10 11">Set domain protein</fullName>
    </submittedName>
</protein>
<dbReference type="EnsemblMetazoa" id="CPIJ001591-RA">
    <property type="protein sequence ID" value="CPIJ001591-PA"/>
    <property type="gene ID" value="CPIJ001591"/>
</dbReference>
<feature type="compositionally biased region" description="Basic residues" evidence="9">
    <location>
        <begin position="403"/>
        <end position="412"/>
    </location>
</feature>
<dbReference type="OrthoDB" id="308383at2759"/>
<dbReference type="GO" id="GO:0045944">
    <property type="term" value="P:positive regulation of transcription by RNA polymerase II"/>
    <property type="evidence" value="ECO:0007669"/>
    <property type="project" value="TreeGrafter"/>
</dbReference>
<keyword evidence="4" id="KW-0863">Zinc-finger</keyword>
<evidence type="ECO:0000313" key="10">
    <source>
        <dbReference type="EMBL" id="EDS30350.1"/>
    </source>
</evidence>
<evidence type="ECO:0000256" key="6">
    <source>
        <dbReference type="ARBA" id="ARBA00023015"/>
    </source>
</evidence>
<dbReference type="VEuPathDB" id="VectorBase:CPIJ001591"/>
<keyword evidence="3" id="KW-0677">Repeat</keyword>
<organism>
    <name type="scientific">Culex quinquefasciatus</name>
    <name type="common">Southern house mosquito</name>
    <name type="synonym">Culex pungens</name>
    <dbReference type="NCBI Taxonomy" id="7176"/>
    <lineage>
        <taxon>Eukaryota</taxon>
        <taxon>Metazoa</taxon>
        <taxon>Ecdysozoa</taxon>
        <taxon>Arthropoda</taxon>
        <taxon>Hexapoda</taxon>
        <taxon>Insecta</taxon>
        <taxon>Pterygota</taxon>
        <taxon>Neoptera</taxon>
        <taxon>Endopterygota</taxon>
        <taxon>Diptera</taxon>
        <taxon>Nematocera</taxon>
        <taxon>Culicoidea</taxon>
        <taxon>Culicidae</taxon>
        <taxon>Culicinae</taxon>
        <taxon>Culicini</taxon>
        <taxon>Culex</taxon>
        <taxon>Culex</taxon>
    </lineage>
</organism>
<keyword evidence="12" id="KW-1185">Reference proteome</keyword>
<keyword evidence="2" id="KW-0479">Metal-binding</keyword>
<proteinExistence type="predicted"/>
<keyword evidence="8" id="KW-0539">Nucleus</keyword>
<dbReference type="PANTHER" id="PTHR45888:SF6">
    <property type="entry name" value="HL01030P-RELATED"/>
    <property type="match status" value="1"/>
</dbReference>
<feature type="compositionally biased region" description="Basic and acidic residues" evidence="9">
    <location>
        <begin position="121"/>
        <end position="134"/>
    </location>
</feature>
<evidence type="ECO:0000256" key="5">
    <source>
        <dbReference type="ARBA" id="ARBA00022833"/>
    </source>
</evidence>
<dbReference type="VEuPathDB" id="VectorBase:CQUJHB008812"/>
<reference evidence="11" key="2">
    <citation type="submission" date="2021-02" db="UniProtKB">
        <authorList>
            <consortium name="EnsemblMetazoa"/>
        </authorList>
    </citation>
    <scope>IDENTIFICATION</scope>
    <source>
        <strain evidence="11">JHB</strain>
    </source>
</reference>
<keyword evidence="7" id="KW-0804">Transcription</keyword>
<sequence length="451" mass="49557">MLSCWEALRYDEEAVCGHVVEMVFLVRGEIGDAFSSTAKWNNAGLESNGRRDSLVESLALELPSPNESIRGGPSTAEVMETDTDLLMPVPEESLLSGKVPRQCVRQVRARRTQPAGPGRNATDRGQEQCRSDDGGRAVVLGRRRGILREQSQNPIINAEYVIELEKIGTLRCPVQKCSTTRASTTTPALPRNVTSITKYGWKCRCCRVCFDWGSRTPGGDASSRWLQAAGQGLVVSNLSSSLLGGGPPGWLSAVCVTSIVQAPTHLLSKKLTQTPKSTPKSTPKPEEKIIPLALEGNHYVDGVGLSEHNLHQIKSLQTELASGNQSYSCNLSRHWTRTTEFWAVAGSNLDNSLDDVNLEPLATNGQDVVELRKKRQRNLQKLGIDVFLCGGVPSGPRTTKSGKNLRPRRLNRKTSQSEGTRRIRRYVLRQATVAVVFPCHRYIRQSCPPPL</sequence>
<keyword evidence="6" id="KW-0805">Transcription regulation</keyword>
<evidence type="ECO:0000256" key="1">
    <source>
        <dbReference type="ARBA" id="ARBA00004123"/>
    </source>
</evidence>
<dbReference type="EMBL" id="DS231829">
    <property type="protein sequence ID" value="EDS30350.1"/>
    <property type="molecule type" value="Genomic_DNA"/>
</dbReference>
<dbReference type="GO" id="GO:0044666">
    <property type="term" value="C:MLL3/4 complex"/>
    <property type="evidence" value="ECO:0007669"/>
    <property type="project" value="TreeGrafter"/>
</dbReference>
<reference evidence="10" key="1">
    <citation type="submission" date="2007-03" db="EMBL/GenBank/DDBJ databases">
        <title>Annotation of Culex pipiens quinquefasciatus.</title>
        <authorList>
            <consortium name="The Broad Institute Genome Sequencing Platform"/>
            <person name="Atkinson P.W."/>
            <person name="Hemingway J."/>
            <person name="Christensen B.M."/>
            <person name="Higgs S."/>
            <person name="Kodira C."/>
            <person name="Hannick L."/>
            <person name="Megy K."/>
            <person name="O'Leary S."/>
            <person name="Pearson M."/>
            <person name="Haas B.J."/>
            <person name="Mauceli E."/>
            <person name="Wortman J.R."/>
            <person name="Lee N.H."/>
            <person name="Guigo R."/>
            <person name="Stanke M."/>
            <person name="Alvarado L."/>
            <person name="Amedeo P."/>
            <person name="Antoine C.H."/>
            <person name="Arensburger P."/>
            <person name="Bidwell S.L."/>
            <person name="Crawford M."/>
            <person name="Camaro F."/>
            <person name="Devon K."/>
            <person name="Engels R."/>
            <person name="Hammond M."/>
            <person name="Howarth C."/>
            <person name="Koehrsen M."/>
            <person name="Lawson D."/>
            <person name="Montgomery P."/>
            <person name="Nene V."/>
            <person name="Nusbaum C."/>
            <person name="Puiu D."/>
            <person name="Romero-Severson J."/>
            <person name="Severson D.W."/>
            <person name="Shumway M."/>
            <person name="Sisk P."/>
            <person name="Stolte C."/>
            <person name="Zeng Q."/>
            <person name="Eisenstadt E."/>
            <person name="Fraser-Liggett C."/>
            <person name="Strausberg R."/>
            <person name="Galagan J."/>
            <person name="Birren B."/>
            <person name="Collins F.H."/>
        </authorList>
    </citation>
    <scope>NUCLEOTIDE SEQUENCE [LARGE SCALE GENOMIC DNA]</scope>
    <source>
        <strain evidence="10">JHB</strain>
    </source>
</reference>
<evidence type="ECO:0000313" key="12">
    <source>
        <dbReference type="Proteomes" id="UP000002320"/>
    </source>
</evidence>
<dbReference type="HOGENOM" id="CLU_607293_0_0_1"/>
<keyword evidence="5" id="KW-0862">Zinc</keyword>
<dbReference type="GO" id="GO:0042800">
    <property type="term" value="F:histone H3K4 methyltransferase activity"/>
    <property type="evidence" value="ECO:0007669"/>
    <property type="project" value="TreeGrafter"/>
</dbReference>
<dbReference type="Proteomes" id="UP000002320">
    <property type="component" value="Unassembled WGS sequence"/>
</dbReference>
<dbReference type="InParanoid" id="B0W2Z1"/>
<name>B0W2Z1_CULQU</name>
<evidence type="ECO:0000313" key="11">
    <source>
        <dbReference type="EnsemblMetazoa" id="CPIJ001591-PA"/>
    </source>
</evidence>
<evidence type="ECO:0000256" key="4">
    <source>
        <dbReference type="ARBA" id="ARBA00022771"/>
    </source>
</evidence>
<accession>B0W2Z1</accession>
<evidence type="ECO:0000256" key="7">
    <source>
        <dbReference type="ARBA" id="ARBA00023163"/>
    </source>
</evidence>
<evidence type="ECO:0000256" key="9">
    <source>
        <dbReference type="SAM" id="MobiDB-lite"/>
    </source>
</evidence>
<dbReference type="VEuPathDB" id="VectorBase:CQUJHB013112"/>
<feature type="region of interest" description="Disordered" evidence="9">
    <location>
        <begin position="108"/>
        <end position="134"/>
    </location>
</feature>
<feature type="region of interest" description="Disordered" evidence="9">
    <location>
        <begin position="395"/>
        <end position="421"/>
    </location>
</feature>
<dbReference type="GO" id="GO:0008270">
    <property type="term" value="F:zinc ion binding"/>
    <property type="evidence" value="ECO:0007669"/>
    <property type="project" value="UniProtKB-KW"/>
</dbReference>
<dbReference type="STRING" id="7176.B0W2Z1"/>
<dbReference type="PANTHER" id="PTHR45888">
    <property type="entry name" value="HL01030P-RELATED"/>
    <property type="match status" value="1"/>
</dbReference>
<comment type="subcellular location">
    <subcellularLocation>
        <location evidence="1">Nucleus</location>
    </subcellularLocation>
</comment>
<evidence type="ECO:0000256" key="3">
    <source>
        <dbReference type="ARBA" id="ARBA00022737"/>
    </source>
</evidence>